<gene>
    <name evidence="2" type="ORF">KDN34_11020</name>
</gene>
<keyword evidence="3" id="KW-1185">Reference proteome</keyword>
<evidence type="ECO:0008006" key="4">
    <source>
        <dbReference type="Google" id="ProtNLM"/>
    </source>
</evidence>
<reference evidence="2 3" key="1">
    <citation type="submission" date="2021-04" db="EMBL/GenBank/DDBJ databases">
        <title>Novel species identification of genus Shewanella.</title>
        <authorList>
            <person name="Liu G."/>
        </authorList>
    </citation>
    <scope>NUCLEOTIDE SEQUENCE [LARGE SCALE GENOMIC DNA]</scope>
    <source>
        <strain evidence="2 3">FJAT-54481</strain>
    </source>
</reference>
<organism evidence="2 3">
    <name type="scientific">Shewanella yunxiaonensis</name>
    <dbReference type="NCBI Taxonomy" id="2829809"/>
    <lineage>
        <taxon>Bacteria</taxon>
        <taxon>Pseudomonadati</taxon>
        <taxon>Pseudomonadota</taxon>
        <taxon>Gammaproteobacteria</taxon>
        <taxon>Alteromonadales</taxon>
        <taxon>Shewanellaceae</taxon>
        <taxon>Shewanella</taxon>
    </lineage>
</organism>
<protein>
    <recommendedName>
        <fullName evidence="4">Competence protein</fullName>
    </recommendedName>
</protein>
<evidence type="ECO:0000313" key="2">
    <source>
        <dbReference type="EMBL" id="QUN04780.1"/>
    </source>
</evidence>
<accession>A0ABX7YQ67</accession>
<dbReference type="Proteomes" id="UP000679575">
    <property type="component" value="Chromosome"/>
</dbReference>
<feature type="coiled-coil region" evidence="1">
    <location>
        <begin position="314"/>
        <end position="393"/>
    </location>
</feature>
<keyword evidence="1" id="KW-0175">Coiled coil</keyword>
<sequence length="438" mass="51723">MKTSPQVKMTYARHISNKIVSINDDFVASGKACDCICLDCGSQLIAKKKINGVRAYHFAHHPNDQNALNCSWTGETELHFRVKEYLFKTKAIKLPIGYHEPQEIQLYFEEVMLEEPLRQTKRIPDVIGITQSGERIIFEVRVTHEVDAQKRYDYRRMNVTSIEIRFDDVHSYLGEESVISDELISNHLMTMPFEWLSIGPSGEIAEKYHAHEREQLKNVLRETGEELKRKKSVLKEINETIAGRETFLRNFEREYSYKNQEIERIQLNILNLTSQIQALKIEKDEILLKNQHYVNERVAECRHELFLGNEEYRKQIFLEELSKHENELSLLEENRDTLKDVINAYEKQVAKVKSELGNYEGKISIYKEEQQRLDEEKLKLRQEKMEQEKLIEVSHQNARVITEVKRNLERIEKEVRPLCKQFGIPWPLSHNLLVELER</sequence>
<proteinExistence type="predicted"/>
<evidence type="ECO:0000313" key="3">
    <source>
        <dbReference type="Proteomes" id="UP000679575"/>
    </source>
</evidence>
<dbReference type="EMBL" id="CP073587">
    <property type="protein sequence ID" value="QUN04780.1"/>
    <property type="molecule type" value="Genomic_DNA"/>
</dbReference>
<name>A0ABX7YQ67_9GAMM</name>
<feature type="coiled-coil region" evidence="1">
    <location>
        <begin position="213"/>
        <end position="289"/>
    </location>
</feature>
<evidence type="ECO:0000256" key="1">
    <source>
        <dbReference type="SAM" id="Coils"/>
    </source>
</evidence>
<dbReference type="RefSeq" id="WP_212593833.1">
    <property type="nucleotide sequence ID" value="NZ_CP073587.1"/>
</dbReference>